<dbReference type="InterPro" id="IPR027417">
    <property type="entry name" value="P-loop_NTPase"/>
</dbReference>
<protein>
    <submittedName>
        <fullName evidence="1">PqqD family peptide modification chaperone</fullName>
    </submittedName>
</protein>
<organism evidence="1 2">
    <name type="scientific">Vreelandella alkaliphila</name>
    <dbReference type="NCBI Taxonomy" id="272774"/>
    <lineage>
        <taxon>Bacteria</taxon>
        <taxon>Pseudomonadati</taxon>
        <taxon>Pseudomonadota</taxon>
        <taxon>Gammaproteobacteria</taxon>
        <taxon>Oceanospirillales</taxon>
        <taxon>Halomonadaceae</taxon>
        <taxon>Vreelandella</taxon>
    </lineage>
</organism>
<dbReference type="Proteomes" id="UP000480312">
    <property type="component" value="Unassembled WGS sequence"/>
</dbReference>
<gene>
    <name evidence="1" type="ORF">GPL32_08755</name>
</gene>
<dbReference type="Pfam" id="PF05402">
    <property type="entry name" value="PqqD"/>
    <property type="match status" value="1"/>
</dbReference>
<sequence length="410" mass="44709">MMTTSVVVDYALENLGPCLRLVDAQHLLPVIHRAMPGWRLIPCEPQQQAPGICVWRHPDGFWQEAPALPDGMLLDTPVGTACSVIADVTGAYLHGHPQLIGIHCGAVEINNQLVIFPDSHRAGKSTLTAAFAAAGCRVFGDDVLALNSSGEGIALGVAPRLRLPLPETLAPEFHQFVANHLGPHDDRYGYLALSDQQQAQHGSKSPLGGVLLIDRDTTLTAPQLVPLQPGDGLWQLLQQNFAEHESDQTLIERFLPLLQRLPCFLLRYRDAYEAAQWLTAQWADTSLPAKRMHPADSEELTSATSTAVGNQQVALEENDKRCWQACKAAYEFPLGDELFVIAKEGGAIHRLNVTSRAVWALLEHEALSIDEITDTLVAFFAGANRESVERDISHLLGQLVHAGLVQTVPG</sequence>
<dbReference type="OrthoDB" id="5771032at2"/>
<evidence type="ECO:0000313" key="1">
    <source>
        <dbReference type="EMBL" id="NDL70599.1"/>
    </source>
</evidence>
<accession>A0A7C9K6L9</accession>
<dbReference type="Gene3D" id="3.40.50.300">
    <property type="entry name" value="P-loop containing nucleotide triphosphate hydrolases"/>
    <property type="match status" value="1"/>
</dbReference>
<comment type="caution">
    <text evidence="1">The sequence shown here is derived from an EMBL/GenBank/DDBJ whole genome shotgun (WGS) entry which is preliminary data.</text>
</comment>
<dbReference type="InterPro" id="IPR041881">
    <property type="entry name" value="PqqD_sf"/>
</dbReference>
<dbReference type="InterPro" id="IPR008792">
    <property type="entry name" value="PQQD"/>
</dbReference>
<dbReference type="SUPFAM" id="SSF53795">
    <property type="entry name" value="PEP carboxykinase-like"/>
    <property type="match status" value="1"/>
</dbReference>
<dbReference type="EMBL" id="JAAEHK010000009">
    <property type="protein sequence ID" value="NDL70599.1"/>
    <property type="molecule type" value="Genomic_DNA"/>
</dbReference>
<dbReference type="Gene3D" id="1.10.10.1150">
    <property type="entry name" value="Coenzyme PQQ synthesis protein D (PqqD)"/>
    <property type="match status" value="1"/>
</dbReference>
<dbReference type="AlphaFoldDB" id="A0A7C9K6L9"/>
<proteinExistence type="predicted"/>
<reference evidence="1 2" key="1">
    <citation type="submission" date="2020-01" db="EMBL/GenBank/DDBJ databases">
        <title>Whole genome sequencing of Halomonas alkaliphila strain LS44.</title>
        <authorList>
            <person name="Kumar S."/>
            <person name="Paul D."/>
            <person name="Shouche Y."/>
            <person name="Suryavanshi M.V."/>
        </authorList>
    </citation>
    <scope>NUCLEOTIDE SEQUENCE [LARGE SCALE GENOMIC DNA]</scope>
    <source>
        <strain evidence="1 2">LS44</strain>
    </source>
</reference>
<evidence type="ECO:0000313" key="2">
    <source>
        <dbReference type="Proteomes" id="UP000480312"/>
    </source>
</evidence>
<name>A0A7C9K6L9_9GAMM</name>